<proteinExistence type="predicted"/>
<feature type="region of interest" description="Disordered" evidence="3">
    <location>
        <begin position="305"/>
        <end position="561"/>
    </location>
</feature>
<feature type="compositionally biased region" description="Pro residues" evidence="3">
    <location>
        <begin position="483"/>
        <end position="495"/>
    </location>
</feature>
<feature type="domain" description="SH3" evidence="4">
    <location>
        <begin position="657"/>
        <end position="716"/>
    </location>
</feature>
<dbReference type="InterPro" id="IPR002108">
    <property type="entry name" value="ADF-H"/>
</dbReference>
<evidence type="ECO:0000256" key="2">
    <source>
        <dbReference type="PROSITE-ProRule" id="PRU00192"/>
    </source>
</evidence>
<feature type="compositionally biased region" description="Basic and acidic residues" evidence="3">
    <location>
        <begin position="550"/>
        <end position="560"/>
    </location>
</feature>
<dbReference type="OrthoDB" id="5971719at2759"/>
<feature type="compositionally biased region" description="Pro residues" evidence="3">
    <location>
        <begin position="262"/>
        <end position="271"/>
    </location>
</feature>
<dbReference type="SMART" id="SM00326">
    <property type="entry name" value="SH3"/>
    <property type="match status" value="2"/>
</dbReference>
<dbReference type="EMBL" id="SGPM01000574">
    <property type="protein sequence ID" value="THH18795.1"/>
    <property type="molecule type" value="Genomic_DNA"/>
</dbReference>
<evidence type="ECO:0008006" key="8">
    <source>
        <dbReference type="Google" id="ProtNLM"/>
    </source>
</evidence>
<dbReference type="SUPFAM" id="SSF55753">
    <property type="entry name" value="Actin depolymerizing proteins"/>
    <property type="match status" value="1"/>
</dbReference>
<dbReference type="SUPFAM" id="SSF50044">
    <property type="entry name" value="SH3-domain"/>
    <property type="match status" value="2"/>
</dbReference>
<feature type="compositionally biased region" description="Basic and acidic residues" evidence="3">
    <location>
        <begin position="312"/>
        <end position="322"/>
    </location>
</feature>
<keyword evidence="1 2" id="KW-0728">SH3 domain</keyword>
<dbReference type="PROSITE" id="PS50002">
    <property type="entry name" value="SH3"/>
    <property type="match status" value="2"/>
</dbReference>
<sequence length="716" mass="75823">MLPKHTFGDFHCHHRQTSYTGLQLIVEGFIPLCMSLQINLSGRELSQAYQDVLNARDIDWALFAYEKGSNDLKVQATGNGGLEELEEEFSDGRMQYAFARVKDPNSSLPKFVQINWCGDGVPEARKGLFHSHSGAVANFLRGTHVVISARNESDVSPALIMSRVASASGARYTAQKEAPRAFQPIAPVGTSYTPVGKVDMAALKRNVPPPPSASASKPPIATGARAAPPVSSPASGFRAPLGGRTLAPADAWPEEAPAPAAAAPPPPPAASRPPVVTNAFKPPAVANAFKPPVATAARPVVTAPAPVAESRVSTKPDDDDRIGPVGTAYTPIKLQPKKLVNPFAARESQAQSEPSQLKPSPSSGKKLTWSERQALAKKELEEEESRSKASSFVAPPPPAPTQSFGGSSPAAATPPRSFGAGAAIPPPRSFGGGAAIPPPPAPPVAQEEEYEEEEEYVPPPPPPPPPTFTRPIIAAAAAELVYTPPPPPPPPPPAPAATVPEPEPEYDPRLHLPRLPPPPPPPAPAAPAPAHYEPEPEPEPEPEQEPEEYTPEHAPSHHGEGICAIVQFGYEAQEDNEMELIEGEFIEQIEQLHEGWWSGVGPDGKSGLFPANYVEIVEASEQAAEAPPSPPPPPPPPPAPPAPPMPPAPPTLAAAADEGIVAIAVYQYDAAEENEISFEEGDRITDIEHSSEDWWQGTDKHGNVGLFPAIYVKLQQ</sequence>
<dbReference type="GO" id="GO:0051015">
    <property type="term" value="F:actin filament binding"/>
    <property type="evidence" value="ECO:0007669"/>
    <property type="project" value="TreeGrafter"/>
</dbReference>
<dbReference type="PANTHER" id="PTHR10829:SF25">
    <property type="entry name" value="DREBRIN-LIKE PROTEIN"/>
    <property type="match status" value="1"/>
</dbReference>
<dbReference type="PRINTS" id="PR00452">
    <property type="entry name" value="SH3DOMAIN"/>
</dbReference>
<feature type="compositionally biased region" description="Low complexity" evidence="3">
    <location>
        <begin position="247"/>
        <end position="261"/>
    </location>
</feature>
<feature type="compositionally biased region" description="Pro residues" evidence="3">
    <location>
        <begin position="627"/>
        <end position="650"/>
    </location>
</feature>
<evidence type="ECO:0000313" key="7">
    <source>
        <dbReference type="Proteomes" id="UP000308730"/>
    </source>
</evidence>
<feature type="compositionally biased region" description="Acidic residues" evidence="3">
    <location>
        <begin position="535"/>
        <end position="549"/>
    </location>
</feature>
<dbReference type="InterPro" id="IPR029006">
    <property type="entry name" value="ADF-H/Gelsolin-like_dom_sf"/>
</dbReference>
<evidence type="ECO:0000259" key="5">
    <source>
        <dbReference type="PROSITE" id="PS51263"/>
    </source>
</evidence>
<dbReference type="InterPro" id="IPR036028">
    <property type="entry name" value="SH3-like_dom_sf"/>
</dbReference>
<dbReference type="PANTHER" id="PTHR10829">
    <property type="entry name" value="CORTACTIN AND DREBRIN"/>
    <property type="match status" value="1"/>
</dbReference>
<keyword evidence="7" id="KW-1185">Reference proteome</keyword>
<dbReference type="GO" id="GO:0030833">
    <property type="term" value="P:regulation of actin filament polymerization"/>
    <property type="evidence" value="ECO:0007669"/>
    <property type="project" value="TreeGrafter"/>
</dbReference>
<evidence type="ECO:0000313" key="6">
    <source>
        <dbReference type="EMBL" id="THH18795.1"/>
    </source>
</evidence>
<dbReference type="InterPro" id="IPR001452">
    <property type="entry name" value="SH3_domain"/>
</dbReference>
<protein>
    <recommendedName>
        <fullName evidence="8">SH3 domain-containing protein</fullName>
    </recommendedName>
</protein>
<dbReference type="CDD" id="cd11819">
    <property type="entry name" value="SH3_Cortactin_like"/>
    <property type="match status" value="2"/>
</dbReference>
<dbReference type="SMART" id="SM00102">
    <property type="entry name" value="ADF"/>
    <property type="match status" value="1"/>
</dbReference>
<feature type="compositionally biased region" description="Polar residues" evidence="3">
    <location>
        <begin position="348"/>
        <end position="365"/>
    </location>
</feature>
<feature type="domain" description="ADF-H" evidence="5">
    <location>
        <begin position="37"/>
        <end position="165"/>
    </location>
</feature>
<organism evidence="6 7">
    <name type="scientific">Antrodiella citrinella</name>
    <dbReference type="NCBI Taxonomy" id="2447956"/>
    <lineage>
        <taxon>Eukaryota</taxon>
        <taxon>Fungi</taxon>
        <taxon>Dikarya</taxon>
        <taxon>Basidiomycota</taxon>
        <taxon>Agaricomycotina</taxon>
        <taxon>Agaricomycetes</taxon>
        <taxon>Polyporales</taxon>
        <taxon>Steccherinaceae</taxon>
        <taxon>Antrodiella</taxon>
    </lineage>
</organism>
<reference evidence="6 7" key="1">
    <citation type="submission" date="2019-02" db="EMBL/GenBank/DDBJ databases">
        <title>Genome sequencing of the rare red list fungi Antrodiella citrinella (Flaviporus citrinellus).</title>
        <authorList>
            <person name="Buettner E."/>
            <person name="Kellner H."/>
        </authorList>
    </citation>
    <scope>NUCLEOTIDE SEQUENCE [LARGE SCALE GENOMIC DNA]</scope>
    <source>
        <strain evidence="6 7">DSM 108506</strain>
    </source>
</reference>
<feature type="compositionally biased region" description="Low complexity" evidence="3">
    <location>
        <begin position="469"/>
        <end position="482"/>
    </location>
</feature>
<accession>A0A4S4M1P5</accession>
<evidence type="ECO:0000256" key="1">
    <source>
        <dbReference type="ARBA" id="ARBA00022443"/>
    </source>
</evidence>
<feature type="domain" description="SH3" evidence="4">
    <location>
        <begin position="559"/>
        <end position="619"/>
    </location>
</feature>
<dbReference type="Pfam" id="PF00241">
    <property type="entry name" value="Cofilin_ADF"/>
    <property type="match status" value="1"/>
</dbReference>
<feature type="compositionally biased region" description="Acidic residues" evidence="3">
    <location>
        <begin position="446"/>
        <end position="456"/>
    </location>
</feature>
<dbReference type="PRINTS" id="PR00499">
    <property type="entry name" value="P67PHOX"/>
</dbReference>
<feature type="region of interest" description="Disordered" evidence="3">
    <location>
        <begin position="203"/>
        <end position="275"/>
    </location>
</feature>
<evidence type="ECO:0000259" key="4">
    <source>
        <dbReference type="PROSITE" id="PS50002"/>
    </source>
</evidence>
<feature type="compositionally biased region" description="Low complexity" evidence="3">
    <location>
        <begin position="213"/>
        <end position="235"/>
    </location>
</feature>
<comment type="caution">
    <text evidence="6">The sequence shown here is derived from an EMBL/GenBank/DDBJ whole genome shotgun (WGS) entry which is preliminary data.</text>
</comment>
<dbReference type="CDD" id="cd11281">
    <property type="entry name" value="ADF_drebrin_like"/>
    <property type="match status" value="1"/>
</dbReference>
<dbReference type="GO" id="GO:0005884">
    <property type="term" value="C:actin filament"/>
    <property type="evidence" value="ECO:0007669"/>
    <property type="project" value="TreeGrafter"/>
</dbReference>
<dbReference type="GO" id="GO:0030864">
    <property type="term" value="C:cortical actin cytoskeleton"/>
    <property type="evidence" value="ECO:0007669"/>
    <property type="project" value="TreeGrafter"/>
</dbReference>
<gene>
    <name evidence="6" type="ORF">EUX98_g8897</name>
</gene>
<dbReference type="Pfam" id="PF14604">
    <property type="entry name" value="SH3_9"/>
    <property type="match status" value="2"/>
</dbReference>
<dbReference type="Proteomes" id="UP000308730">
    <property type="component" value="Unassembled WGS sequence"/>
</dbReference>
<evidence type="ECO:0000256" key="3">
    <source>
        <dbReference type="SAM" id="MobiDB-lite"/>
    </source>
</evidence>
<name>A0A4S4M1P5_9APHY</name>
<dbReference type="Gene3D" id="3.40.20.10">
    <property type="entry name" value="Severin"/>
    <property type="match status" value="1"/>
</dbReference>
<feature type="compositionally biased region" description="Pro residues" evidence="3">
    <location>
        <begin position="514"/>
        <end position="527"/>
    </location>
</feature>
<dbReference type="PROSITE" id="PS51263">
    <property type="entry name" value="ADF_H"/>
    <property type="match status" value="1"/>
</dbReference>
<feature type="region of interest" description="Disordered" evidence="3">
    <location>
        <begin position="621"/>
        <end position="652"/>
    </location>
</feature>
<feature type="compositionally biased region" description="Pro residues" evidence="3">
    <location>
        <begin position="457"/>
        <end position="468"/>
    </location>
</feature>
<dbReference type="Gene3D" id="2.30.30.40">
    <property type="entry name" value="SH3 Domains"/>
    <property type="match status" value="2"/>
</dbReference>
<dbReference type="AlphaFoldDB" id="A0A4S4M1P5"/>